<evidence type="ECO:0000313" key="4">
    <source>
        <dbReference type="EMBL" id="KZU96726.1"/>
    </source>
</evidence>
<dbReference type="EMBL" id="LUXM01000018">
    <property type="protein sequence ID" value="KZU96726.1"/>
    <property type="molecule type" value="Genomic_DNA"/>
</dbReference>
<evidence type="ECO:0000313" key="6">
    <source>
        <dbReference type="EMBL" id="QQM60833.1"/>
    </source>
</evidence>
<proteinExistence type="predicted"/>
<dbReference type="PATRIC" id="fig|1590.144.peg.2991"/>
<reference evidence="7 8" key="1">
    <citation type="submission" date="2016-03" db="EMBL/GenBank/DDBJ databases">
        <title>Comparative genomics of 54 Lactobacillus plantarum strains reveals genomic uncoupling from niche constraints.</title>
        <authorList>
            <person name="Martino M.E."/>
        </authorList>
    </citation>
    <scope>NUCLEOTIDE SEQUENCE [LARGE SCALE GENOMIC DNA]</scope>
    <source>
        <strain evidence="4 8">19.1</strain>
        <strain evidence="5 7">NAB2</strain>
        <strain evidence="3 9">Nizo2260</strain>
    </source>
</reference>
<dbReference type="EMBL" id="LUWI01000035">
    <property type="protein sequence ID" value="KZU01881.1"/>
    <property type="molecule type" value="Genomic_DNA"/>
</dbReference>
<reference evidence="6 10" key="2">
    <citation type="submission" date="2020-12" db="EMBL/GenBank/DDBJ databases">
        <title>Whole genome sequencing of Lactobacillus plantarum PC518.</title>
        <authorList>
            <person name="Guo Q."/>
        </authorList>
    </citation>
    <scope>NUCLEOTIDE SEQUENCE [LARGE SCALE GENOMIC DNA]</scope>
    <source>
        <strain evidence="6 10">PC518</strain>
    </source>
</reference>
<keyword evidence="6" id="KW-0378">Hydrolase</keyword>
<dbReference type="InterPro" id="IPR049164">
    <property type="entry name" value="Glyco_hydro_78_N"/>
</dbReference>
<dbReference type="KEGG" id="lpb:SH83_14380"/>
<dbReference type="PANTHER" id="PTHR34987">
    <property type="entry name" value="C, PUTATIVE (AFU_ORTHOLOGUE AFUA_3G02880)-RELATED"/>
    <property type="match status" value="1"/>
</dbReference>
<evidence type="ECO:0000313" key="7">
    <source>
        <dbReference type="Proteomes" id="UP000076872"/>
    </source>
</evidence>
<dbReference type="RefSeq" id="WP_022638259.1">
    <property type="nucleotide sequence ID" value="NZ_BLJR01000005.1"/>
</dbReference>
<evidence type="ECO:0000313" key="3">
    <source>
        <dbReference type="EMBL" id="KZU01881.1"/>
    </source>
</evidence>
<accession>A0A0G9GPN9</accession>
<sequence length="525" mass="59597">MAFTFQINNDVQFRHNQALLDKSASYRPILKETQVKAASIVALERDTQYLEGWGVKQIAPIERLSSYELKRDDQIIIDFGDHQVGQFSININAVGSPMDAPLCFKIKFAEMPAELARKSEDYDGWLSKSWIQEETVHLDVLPTTLTLPRRYSFRYAEITVVDTSPKWRAVFSNPVVTATSAVDTATVHQPKLADAQLQRIYEVGLKTLADCMQDVFEDGPKRDRRLWIGDLRLQALANYATFKDTDLVKRCLYLFGAMPTTAGRIPANVFTKPTAVPDDTFLFDYSLFFISILADYEAFSSDKTVLNDLYRVAKKQMDLALAQVTSEGKLKLTEENPVFIDWSNDFDKETAGQAIIIYTLKQFITLAELVNDTSLETYTAILRKLNQYAKTQLFDSQSGLFVSGDQREVNVASQVWMTLAHVLDPEQTTALMQTTVTKLFPITGIATPYMYHHITEALFEAGLKQEAVQLMKDYWGKMITLGADTYWEAFDPNQPDYSPYGSPILNSYCHAWSCTPVYLINKYLV</sequence>
<evidence type="ECO:0000259" key="1">
    <source>
        <dbReference type="Pfam" id="PF17389"/>
    </source>
</evidence>
<evidence type="ECO:0000313" key="8">
    <source>
        <dbReference type="Proteomes" id="UP000076882"/>
    </source>
</evidence>
<feature type="domain" description="Glycosyl hydrolase family 78 alpha-rhamnosidase N-terminal" evidence="2">
    <location>
        <begin position="38"/>
        <end position="178"/>
    </location>
</feature>
<dbReference type="Proteomes" id="UP000076882">
    <property type="component" value="Unassembled WGS sequence"/>
</dbReference>
<dbReference type="Proteomes" id="UP000076872">
    <property type="component" value="Unassembled WGS sequence"/>
</dbReference>
<evidence type="ECO:0000313" key="10">
    <source>
        <dbReference type="Proteomes" id="UP000595466"/>
    </source>
</evidence>
<gene>
    <name evidence="6" type="ORF">JH395_14155</name>
    <name evidence="4" type="ORF">Lp19_0702</name>
    <name evidence="5" type="ORF">NAB2_2616</name>
    <name evidence="3" type="ORF">Nizo2260_2688</name>
</gene>
<dbReference type="InterPro" id="IPR035396">
    <property type="entry name" value="Bac_rhamnosid6H"/>
</dbReference>
<dbReference type="PANTHER" id="PTHR34987:SF4">
    <property type="entry name" value="ALPHA-L-RHAMNOSIDASE C-TERMINAL DOMAIN-CONTAINING PROTEIN"/>
    <property type="match status" value="1"/>
</dbReference>
<dbReference type="AlphaFoldDB" id="A0A0G9GPN9"/>
<dbReference type="GO" id="GO:0005975">
    <property type="term" value="P:carbohydrate metabolic process"/>
    <property type="evidence" value="ECO:0007669"/>
    <property type="project" value="InterPro"/>
</dbReference>
<evidence type="ECO:0000313" key="5">
    <source>
        <dbReference type="EMBL" id="KZV01996.1"/>
    </source>
</evidence>
<organism evidence="4 8">
    <name type="scientific">Lactiplantibacillus plantarum</name>
    <name type="common">Lactobacillus plantarum</name>
    <dbReference type="NCBI Taxonomy" id="1590"/>
    <lineage>
        <taxon>Bacteria</taxon>
        <taxon>Bacillati</taxon>
        <taxon>Bacillota</taxon>
        <taxon>Bacilli</taxon>
        <taxon>Lactobacillales</taxon>
        <taxon>Lactobacillaceae</taxon>
        <taxon>Lactiplantibacillus</taxon>
    </lineage>
</organism>
<feature type="domain" description="Alpha-L-rhamnosidase six-hairpin glycosidase" evidence="1">
    <location>
        <begin position="194"/>
        <end position="522"/>
    </location>
</feature>
<dbReference type="SMR" id="A0A0G9GPN9"/>
<dbReference type="InterPro" id="IPR008928">
    <property type="entry name" value="6-hairpin_glycosidase_sf"/>
</dbReference>
<dbReference type="SUPFAM" id="SSF48208">
    <property type="entry name" value="Six-hairpin glycosidases"/>
    <property type="match status" value="1"/>
</dbReference>
<evidence type="ECO:0000259" key="2">
    <source>
        <dbReference type="Pfam" id="PF21104"/>
    </source>
</evidence>
<name>A0A0G9GPN9_LACPN</name>
<dbReference type="EMBL" id="LUXO01000033">
    <property type="protein sequence ID" value="KZV01996.1"/>
    <property type="molecule type" value="Genomic_DNA"/>
</dbReference>
<dbReference type="Proteomes" id="UP000595466">
    <property type="component" value="Chromosome"/>
</dbReference>
<dbReference type="Proteomes" id="UP000076989">
    <property type="component" value="Unassembled WGS sequence"/>
</dbReference>
<dbReference type="GO" id="GO:0016787">
    <property type="term" value="F:hydrolase activity"/>
    <property type="evidence" value="ECO:0007669"/>
    <property type="project" value="UniProtKB-KW"/>
</dbReference>
<protein>
    <submittedName>
        <fullName evidence="4">Alfa-L-rhamnosidase</fullName>
    </submittedName>
    <submittedName>
        <fullName evidence="6">Family 78 glycoside hydrolase catalytic domain</fullName>
    </submittedName>
</protein>
<evidence type="ECO:0000313" key="9">
    <source>
        <dbReference type="Proteomes" id="UP000076989"/>
    </source>
</evidence>
<dbReference type="InterPro" id="IPR012341">
    <property type="entry name" value="6hp_glycosidase-like_sf"/>
</dbReference>
<dbReference type="Pfam" id="PF21104">
    <property type="entry name" value="Glyco_hydro_78_N"/>
    <property type="match status" value="1"/>
</dbReference>
<dbReference type="EMBL" id="CP066817">
    <property type="protein sequence ID" value="QQM60833.1"/>
    <property type="molecule type" value="Genomic_DNA"/>
</dbReference>
<dbReference type="Pfam" id="PF17389">
    <property type="entry name" value="Bac_rhamnosid6H"/>
    <property type="match status" value="1"/>
</dbReference>
<dbReference type="Gene3D" id="1.50.10.10">
    <property type="match status" value="1"/>
</dbReference>